<evidence type="ECO:0000256" key="5">
    <source>
        <dbReference type="HAMAP-Rule" id="MF_00013"/>
    </source>
</evidence>
<evidence type="ECO:0000256" key="2">
    <source>
        <dbReference type="ARBA" id="ARBA00022679"/>
    </source>
</evidence>
<dbReference type="HAMAP" id="MF_00013">
    <property type="entry name" value="LipB"/>
    <property type="match status" value="1"/>
</dbReference>
<dbReference type="EMBL" id="JACHVA010000075">
    <property type="protein sequence ID" value="MBC2601749.1"/>
    <property type="molecule type" value="Genomic_DNA"/>
</dbReference>
<evidence type="ECO:0000256" key="7">
    <source>
        <dbReference type="PIRSR" id="PIRSR016262-1"/>
    </source>
</evidence>
<feature type="binding site" evidence="5 8">
    <location>
        <begin position="159"/>
        <end position="161"/>
    </location>
    <ligand>
        <name>substrate</name>
    </ligand>
</feature>
<keyword evidence="12" id="KW-1185">Reference proteome</keyword>
<keyword evidence="2 5" id="KW-0808">Transferase</keyword>
<comment type="caution">
    <text evidence="11">The sequence shown here is derived from an EMBL/GenBank/DDBJ whole genome shotgun (WGS) entry which is preliminary data.</text>
</comment>
<dbReference type="PIRSF" id="PIRSF016262">
    <property type="entry name" value="LPLase"/>
    <property type="match status" value="1"/>
</dbReference>
<dbReference type="Gene3D" id="3.30.930.10">
    <property type="entry name" value="Bira Bifunctional Protein, Domain 2"/>
    <property type="match status" value="1"/>
</dbReference>
<comment type="function">
    <text evidence="4 5 6">Catalyzes the transfer of endogenously produced octanoic acid from octanoyl-acyl-carrier-protein onto the lipoyl domains of lipoate-dependent enzymes. Lipoyl-ACP can also act as a substrate although octanoyl-ACP is likely to be the physiological substrate.</text>
</comment>
<dbReference type="InterPro" id="IPR004143">
    <property type="entry name" value="BPL_LPL_catalytic"/>
</dbReference>
<dbReference type="UniPathway" id="UPA00538">
    <property type="reaction ID" value="UER00592"/>
</dbReference>
<evidence type="ECO:0000313" key="12">
    <source>
        <dbReference type="Proteomes" id="UP000525652"/>
    </source>
</evidence>
<comment type="subcellular location">
    <subcellularLocation>
        <location evidence="5">Cytoplasm</location>
    </subcellularLocation>
</comment>
<evidence type="ECO:0000256" key="8">
    <source>
        <dbReference type="PIRSR" id="PIRSR016262-2"/>
    </source>
</evidence>
<accession>A0A7X1AXT3</accession>
<feature type="site" description="Lowers pKa of active site Cys" evidence="5 9">
    <location>
        <position position="143"/>
    </location>
</feature>
<evidence type="ECO:0000256" key="4">
    <source>
        <dbReference type="ARBA" id="ARBA00024732"/>
    </source>
</evidence>
<dbReference type="Proteomes" id="UP000525652">
    <property type="component" value="Unassembled WGS sequence"/>
</dbReference>
<dbReference type="NCBIfam" id="TIGR00214">
    <property type="entry name" value="lipB"/>
    <property type="match status" value="1"/>
</dbReference>
<evidence type="ECO:0000256" key="6">
    <source>
        <dbReference type="PIRNR" id="PIRNR016262"/>
    </source>
</evidence>
<dbReference type="RefSeq" id="WP_185692457.1">
    <property type="nucleotide sequence ID" value="NZ_JACHVA010000075.1"/>
</dbReference>
<comment type="miscellaneous">
    <text evidence="5">In the reaction, the free carboxyl group of octanoic acid is attached via an amide linkage to the epsilon-amino group of a specific lysine residue of lipoyl domains of lipoate-dependent enzymes.</text>
</comment>
<feature type="binding site" evidence="5 8">
    <location>
        <begin position="146"/>
        <end position="148"/>
    </location>
    <ligand>
        <name>substrate</name>
    </ligand>
</feature>
<comment type="catalytic activity">
    <reaction evidence="5 6">
        <text>octanoyl-[ACP] + L-lysyl-[protein] = N(6)-octanoyl-L-lysyl-[protein] + holo-[ACP] + H(+)</text>
        <dbReference type="Rhea" id="RHEA:17665"/>
        <dbReference type="Rhea" id="RHEA-COMP:9636"/>
        <dbReference type="Rhea" id="RHEA-COMP:9685"/>
        <dbReference type="Rhea" id="RHEA-COMP:9752"/>
        <dbReference type="Rhea" id="RHEA-COMP:9928"/>
        <dbReference type="ChEBI" id="CHEBI:15378"/>
        <dbReference type="ChEBI" id="CHEBI:29969"/>
        <dbReference type="ChEBI" id="CHEBI:64479"/>
        <dbReference type="ChEBI" id="CHEBI:78463"/>
        <dbReference type="ChEBI" id="CHEBI:78809"/>
        <dbReference type="EC" id="2.3.1.181"/>
    </reaction>
</comment>
<dbReference type="SUPFAM" id="SSF55681">
    <property type="entry name" value="Class II aaRS and biotin synthetases"/>
    <property type="match status" value="1"/>
</dbReference>
<dbReference type="Pfam" id="PF21948">
    <property type="entry name" value="LplA-B_cat"/>
    <property type="match status" value="1"/>
</dbReference>
<evidence type="ECO:0000256" key="3">
    <source>
        <dbReference type="ARBA" id="ARBA00023315"/>
    </source>
</evidence>
<dbReference type="NCBIfam" id="NF010925">
    <property type="entry name" value="PRK14345.1"/>
    <property type="match status" value="1"/>
</dbReference>
<dbReference type="PROSITE" id="PS51733">
    <property type="entry name" value="BPL_LPL_CATALYTIC"/>
    <property type="match status" value="1"/>
</dbReference>
<proteinExistence type="inferred from homology"/>
<dbReference type="GO" id="GO:0005737">
    <property type="term" value="C:cytoplasm"/>
    <property type="evidence" value="ECO:0007669"/>
    <property type="project" value="UniProtKB-SubCell"/>
</dbReference>
<keyword evidence="3 5" id="KW-0012">Acyltransferase</keyword>
<evidence type="ECO:0000259" key="10">
    <source>
        <dbReference type="PROSITE" id="PS51733"/>
    </source>
</evidence>
<dbReference type="GO" id="GO:0033819">
    <property type="term" value="F:lipoyl(octanoyl) transferase activity"/>
    <property type="evidence" value="ECO:0007669"/>
    <property type="project" value="UniProtKB-EC"/>
</dbReference>
<reference evidence="11 12" key="1">
    <citation type="submission" date="2020-07" db="EMBL/GenBank/DDBJ databases">
        <authorList>
            <person name="Feng X."/>
        </authorList>
    </citation>
    <scope>NUCLEOTIDE SEQUENCE [LARGE SCALE GENOMIC DNA]</scope>
    <source>
        <strain evidence="11 12">JCM14086</strain>
    </source>
</reference>
<gene>
    <name evidence="5 11" type="primary">lipB</name>
    <name evidence="11" type="ORF">H5P30_08160</name>
</gene>
<comment type="similarity">
    <text evidence="5 6">Belongs to the LipB family.</text>
</comment>
<dbReference type="CDD" id="cd16444">
    <property type="entry name" value="LipB"/>
    <property type="match status" value="1"/>
</dbReference>
<feature type="active site" description="Acyl-thioester intermediate" evidence="5 7">
    <location>
        <position position="177"/>
    </location>
</feature>
<dbReference type="PANTHER" id="PTHR10993:SF15">
    <property type="entry name" value="OCTANOYLTRANSFERASE LIP2, MITOCHONDRIAL"/>
    <property type="match status" value="1"/>
</dbReference>
<dbReference type="InterPro" id="IPR020605">
    <property type="entry name" value="Octanoyltransferase_CS"/>
</dbReference>
<dbReference type="PANTHER" id="PTHR10993">
    <property type="entry name" value="OCTANOYLTRANSFERASE"/>
    <property type="match status" value="1"/>
</dbReference>
<evidence type="ECO:0000313" key="11">
    <source>
        <dbReference type="EMBL" id="MBC2601749.1"/>
    </source>
</evidence>
<dbReference type="InterPro" id="IPR045864">
    <property type="entry name" value="aa-tRNA-synth_II/BPL/LPL"/>
</dbReference>
<dbReference type="GO" id="GO:0009249">
    <property type="term" value="P:protein lipoylation"/>
    <property type="evidence" value="ECO:0007669"/>
    <property type="project" value="InterPro"/>
</dbReference>
<protein>
    <recommendedName>
        <fullName evidence="5 6">Octanoyltransferase</fullName>
        <ecNumber evidence="5 6">2.3.1.181</ecNumber>
    </recommendedName>
    <alternativeName>
        <fullName evidence="5">Lipoate-protein ligase B</fullName>
    </alternativeName>
    <alternativeName>
        <fullName evidence="5">Lipoyl/octanoyl transferase</fullName>
    </alternativeName>
    <alternativeName>
        <fullName evidence="5">Octanoyl-[acyl-carrier-protein]-protein N-octanoyltransferase</fullName>
    </alternativeName>
</protein>
<evidence type="ECO:0000256" key="1">
    <source>
        <dbReference type="ARBA" id="ARBA00004821"/>
    </source>
</evidence>
<name>A0A7X1AXT3_9BACT</name>
<dbReference type="AlphaFoldDB" id="A0A7X1AXT3"/>
<dbReference type="InterPro" id="IPR000544">
    <property type="entry name" value="Octanoyltransferase"/>
</dbReference>
<evidence type="ECO:0000256" key="9">
    <source>
        <dbReference type="PIRSR" id="PIRSR016262-3"/>
    </source>
</evidence>
<feature type="binding site" evidence="5 8">
    <location>
        <begin position="80"/>
        <end position="87"/>
    </location>
    <ligand>
        <name>substrate</name>
    </ligand>
</feature>
<comment type="pathway">
    <text evidence="1 5 6">Protein modification; protein lipoylation via endogenous pathway; protein N(6)-(lipoyl)lysine from octanoyl-[acyl-carrier-protein]: step 1/2.</text>
</comment>
<dbReference type="EC" id="2.3.1.181" evidence="5 6"/>
<dbReference type="PROSITE" id="PS01313">
    <property type="entry name" value="LIPB"/>
    <property type="match status" value="1"/>
</dbReference>
<keyword evidence="5" id="KW-0963">Cytoplasm</keyword>
<sequence>MPETEKVRFENWGRTRYGEALERQLKTLQERREGQRPDTLVFTEHEPVFTVGKRRGAAQHMIAGRSFLEANGIEVVETNRGGDITYHGPGQITGYLFIDLSVSRDLHLLLRQVEDLIIAVVSSYGLSCGRRDGLTGVWVEKRKVAAIGMAARHWISFHGFALNVNTDLAHFGGIVPCGITDGTVTSLEQELGQKIPLEEVQERIQDEFLKSFGNE</sequence>
<feature type="domain" description="BPL/LPL catalytic" evidence="10">
    <location>
        <begin position="34"/>
        <end position="215"/>
    </location>
</feature>
<organism evidence="11 12">
    <name type="scientific">Puniceicoccus vermicola</name>
    <dbReference type="NCBI Taxonomy" id="388746"/>
    <lineage>
        <taxon>Bacteria</taxon>
        <taxon>Pseudomonadati</taxon>
        <taxon>Verrucomicrobiota</taxon>
        <taxon>Opitutia</taxon>
        <taxon>Puniceicoccales</taxon>
        <taxon>Puniceicoccaceae</taxon>
        <taxon>Puniceicoccus</taxon>
    </lineage>
</organism>